<name>A0A098VYH5_9MICR</name>
<dbReference type="OrthoDB" id="26282at2759"/>
<dbReference type="Proteomes" id="UP000029725">
    <property type="component" value="Unassembled WGS sequence"/>
</dbReference>
<sequence length="672" mass="75043">MVMLEQEAPSALFALAKGDRAYDTELWTHLLPLCRDSSSACFELQDQIFAEALRQYPTSLFVWTQRIALALARLGKPEETPLSGASDVLLESLSVQTASIFLAAAQATLSPQVWDHYLTWLQRPGAEELPSSVEALYEQAVSQVGFDVHAVNLWMGYIRFVKEKKFEEQLQLDALRKLYQRAVVIPMIGVEGIWREYDLFENGLNKVTGRKILAERSGAYMNARALSRELRALHEDGKITRGIIVGYGLPHARDREQLGALLAWIDWEMKNHLSLAADSLYERICWAFRSALAHAYSSEQLWFHYFEYLVGSGTIGAREAAISDLHDHALPYLSLSVPLHALLLEAYETSEDVKVGTALLESLLCRFSLAIAEVERREAPIKDGMSASKGTDTQPFTVDEGPGLLVAPSISLAGLKRDHCMTLKHAIRFARRTQGLPLARQYFARARKLPYCTHEIFTLAANMEFFVGKDPGIAFKIFELGMKLFSEEPTFVISYMKLLLIKLDESNIKSLFERALRSLASNKSAIKELWLMLIRHERDYGHLVRVKELCNRLIAEEAPENGGWTLFLDRNELADSLHDAVGMKDTTNTKNAPWTPAPYRGGFASDAMPLSQPAQTAAMQAIRKRPRDGVAAIPSGEDILKSVLNSCGPVSAYNGPVVPAEAALELFRSIKA</sequence>
<evidence type="ECO:0000256" key="1">
    <source>
        <dbReference type="ARBA" id="ARBA00004123"/>
    </source>
</evidence>
<proteinExistence type="predicted"/>
<dbReference type="InterPro" id="IPR011990">
    <property type="entry name" value="TPR-like_helical_dom_sf"/>
</dbReference>
<dbReference type="GO" id="GO:0031124">
    <property type="term" value="P:mRNA 3'-end processing"/>
    <property type="evidence" value="ECO:0007669"/>
    <property type="project" value="InterPro"/>
</dbReference>
<dbReference type="SMART" id="SM00386">
    <property type="entry name" value="HAT"/>
    <property type="match status" value="5"/>
</dbReference>
<reference evidence="5 6" key="1">
    <citation type="submission" date="2014-04" db="EMBL/GenBank/DDBJ databases">
        <title>A new species of microsporidia sheds light on the evolution of extreme parasitism.</title>
        <authorList>
            <person name="Haag K.L."/>
            <person name="James T.Y."/>
            <person name="Larsson R."/>
            <person name="Schaer T.M."/>
            <person name="Refardt D."/>
            <person name="Pombert J.-F."/>
            <person name="Ebert D."/>
        </authorList>
    </citation>
    <scope>NUCLEOTIDE SEQUENCE [LARGE SCALE GENOMIC DNA]</scope>
    <source>
        <strain evidence="5 6">UGP3</strain>
        <tissue evidence="5">Spores</tissue>
    </source>
</reference>
<evidence type="ECO:0000313" key="5">
    <source>
        <dbReference type="EMBL" id="KGG52811.1"/>
    </source>
</evidence>
<keyword evidence="6" id="KW-1185">Reference proteome</keyword>
<dbReference type="GO" id="GO:0005634">
    <property type="term" value="C:nucleus"/>
    <property type="evidence" value="ECO:0007669"/>
    <property type="project" value="UniProtKB-SubCell"/>
</dbReference>
<keyword evidence="2" id="KW-0677">Repeat</keyword>
<dbReference type="InterPro" id="IPR045243">
    <property type="entry name" value="Rna14-like"/>
</dbReference>
<organism evidence="5 6">
    <name type="scientific">Mitosporidium daphniae</name>
    <dbReference type="NCBI Taxonomy" id="1485682"/>
    <lineage>
        <taxon>Eukaryota</taxon>
        <taxon>Fungi</taxon>
        <taxon>Fungi incertae sedis</taxon>
        <taxon>Microsporidia</taxon>
        <taxon>Mitosporidium</taxon>
    </lineage>
</organism>
<dbReference type="EMBL" id="JMKJ01000036">
    <property type="protein sequence ID" value="KGG52811.1"/>
    <property type="molecule type" value="Genomic_DNA"/>
</dbReference>
<dbReference type="SUPFAM" id="SSF48452">
    <property type="entry name" value="TPR-like"/>
    <property type="match status" value="2"/>
</dbReference>
<dbReference type="GeneID" id="25258301"/>
<dbReference type="InterPro" id="IPR008847">
    <property type="entry name" value="Suf"/>
</dbReference>
<dbReference type="Gene3D" id="1.25.40.1040">
    <property type="match status" value="1"/>
</dbReference>
<evidence type="ECO:0000313" key="6">
    <source>
        <dbReference type="Proteomes" id="UP000029725"/>
    </source>
</evidence>
<dbReference type="Pfam" id="PF05843">
    <property type="entry name" value="Suf"/>
    <property type="match status" value="1"/>
</dbReference>
<dbReference type="PANTHER" id="PTHR19980:SF0">
    <property type="entry name" value="CLEAVAGE STIMULATION FACTOR SUBUNIT 3"/>
    <property type="match status" value="1"/>
</dbReference>
<feature type="domain" description="Suppressor of forked" evidence="4">
    <location>
        <begin position="20"/>
        <end position="575"/>
    </location>
</feature>
<dbReference type="VEuPathDB" id="MicrosporidiaDB:DI09_132p40"/>
<dbReference type="PANTHER" id="PTHR19980">
    <property type="entry name" value="RNA CLEAVAGE STIMULATION FACTOR"/>
    <property type="match status" value="1"/>
</dbReference>
<comment type="subcellular location">
    <subcellularLocation>
        <location evidence="1">Nucleus</location>
    </subcellularLocation>
</comment>
<gene>
    <name evidence="5" type="ORF">DI09_132p40</name>
</gene>
<dbReference type="HOGENOM" id="CLU_007630_0_1_1"/>
<keyword evidence="3" id="KW-0539">Nucleus</keyword>
<dbReference type="InterPro" id="IPR003107">
    <property type="entry name" value="HAT"/>
</dbReference>
<protein>
    <submittedName>
        <fullName evidence="5">Suf-domain-containing protein</fullName>
    </submittedName>
</protein>
<evidence type="ECO:0000259" key="4">
    <source>
        <dbReference type="Pfam" id="PF05843"/>
    </source>
</evidence>
<comment type="caution">
    <text evidence="5">The sequence shown here is derived from an EMBL/GenBank/DDBJ whole genome shotgun (WGS) entry which is preliminary data.</text>
</comment>
<evidence type="ECO:0000256" key="2">
    <source>
        <dbReference type="ARBA" id="ARBA00022737"/>
    </source>
</evidence>
<dbReference type="RefSeq" id="XP_013239247.1">
    <property type="nucleotide sequence ID" value="XM_013383793.1"/>
</dbReference>
<accession>A0A098VYH5</accession>
<dbReference type="GO" id="GO:0003729">
    <property type="term" value="F:mRNA binding"/>
    <property type="evidence" value="ECO:0007669"/>
    <property type="project" value="TreeGrafter"/>
</dbReference>
<evidence type="ECO:0000256" key="3">
    <source>
        <dbReference type="ARBA" id="ARBA00023242"/>
    </source>
</evidence>
<dbReference type="AlphaFoldDB" id="A0A098VYH5"/>